<keyword evidence="4" id="KW-0963">Cytoplasm</keyword>
<dbReference type="GO" id="GO:0036431">
    <property type="term" value="F:dCMP kinase activity"/>
    <property type="evidence" value="ECO:0007669"/>
    <property type="project" value="InterPro"/>
</dbReference>
<evidence type="ECO:0000313" key="11">
    <source>
        <dbReference type="EMBL" id="KKN35114.1"/>
    </source>
</evidence>
<keyword evidence="8" id="KW-0067">ATP-binding</keyword>
<evidence type="ECO:0000256" key="7">
    <source>
        <dbReference type="ARBA" id="ARBA00022777"/>
    </source>
</evidence>
<dbReference type="NCBIfam" id="TIGR02173">
    <property type="entry name" value="cyt_kin_arch"/>
    <property type="match status" value="1"/>
</dbReference>
<protein>
    <recommendedName>
        <fullName evidence="3">(d)CMP kinase</fullName>
        <ecNumber evidence="3">2.7.4.25</ecNumber>
    </recommendedName>
</protein>
<dbReference type="InterPro" id="IPR027417">
    <property type="entry name" value="P-loop_NTPase"/>
</dbReference>
<accession>A0A0F9PY21</accession>
<dbReference type="Pfam" id="PF13189">
    <property type="entry name" value="Cytidylate_kin2"/>
    <property type="match status" value="1"/>
</dbReference>
<dbReference type="Gene3D" id="3.40.50.300">
    <property type="entry name" value="P-loop containing nucleotide triphosphate hydrolases"/>
    <property type="match status" value="1"/>
</dbReference>
<reference evidence="11" key="1">
    <citation type="journal article" date="2015" name="Nature">
        <title>Complex archaea that bridge the gap between prokaryotes and eukaryotes.</title>
        <authorList>
            <person name="Spang A."/>
            <person name="Saw J.H."/>
            <person name="Jorgensen S.L."/>
            <person name="Zaremba-Niedzwiedzka K."/>
            <person name="Martijn J."/>
            <person name="Lind A.E."/>
            <person name="van Eijk R."/>
            <person name="Schleper C."/>
            <person name="Guy L."/>
            <person name="Ettema T.J."/>
        </authorList>
    </citation>
    <scope>NUCLEOTIDE SEQUENCE</scope>
</reference>
<sequence length="172" mass="19999">MIITISGLHGTGKSTIGKLIAQRMRLKYYSTGQAFRDLAKDMKMTLEEFTDYVEENPEVDKKLDNKIIEIARKGNIIIDSQLSAYILDSIAPFKILLTCPLELRVKRMAERDKISYENKLKETIIREESELERFKKLYRIDLNNVKIYNLILETENLTVEDIVEEIIGLLKN</sequence>
<dbReference type="AlphaFoldDB" id="A0A0F9PY21"/>
<dbReference type="EMBL" id="LAZR01002062">
    <property type="protein sequence ID" value="KKN35114.1"/>
    <property type="molecule type" value="Genomic_DNA"/>
</dbReference>
<evidence type="ECO:0000256" key="9">
    <source>
        <dbReference type="ARBA" id="ARBA00047615"/>
    </source>
</evidence>
<evidence type="ECO:0000256" key="3">
    <source>
        <dbReference type="ARBA" id="ARBA00012906"/>
    </source>
</evidence>
<gene>
    <name evidence="11" type="ORF">LCGC14_0786880</name>
</gene>
<evidence type="ECO:0000256" key="2">
    <source>
        <dbReference type="ARBA" id="ARBA00011005"/>
    </source>
</evidence>
<comment type="catalytic activity">
    <reaction evidence="10">
        <text>CMP + ATP = CDP + ADP</text>
        <dbReference type="Rhea" id="RHEA:11600"/>
        <dbReference type="ChEBI" id="CHEBI:30616"/>
        <dbReference type="ChEBI" id="CHEBI:58069"/>
        <dbReference type="ChEBI" id="CHEBI:60377"/>
        <dbReference type="ChEBI" id="CHEBI:456216"/>
        <dbReference type="EC" id="2.7.4.25"/>
    </reaction>
</comment>
<dbReference type="EC" id="2.7.4.25" evidence="3"/>
<name>A0A0F9PY21_9ZZZZ</name>
<comment type="caution">
    <text evidence="11">The sequence shown here is derived from an EMBL/GenBank/DDBJ whole genome shotgun (WGS) entry which is preliminary data.</text>
</comment>
<keyword evidence="5" id="KW-0808">Transferase</keyword>
<comment type="catalytic activity">
    <reaction evidence="9">
        <text>dCMP + ATP = dCDP + ADP</text>
        <dbReference type="Rhea" id="RHEA:25094"/>
        <dbReference type="ChEBI" id="CHEBI:30616"/>
        <dbReference type="ChEBI" id="CHEBI:57566"/>
        <dbReference type="ChEBI" id="CHEBI:58593"/>
        <dbReference type="ChEBI" id="CHEBI:456216"/>
        <dbReference type="EC" id="2.7.4.25"/>
    </reaction>
</comment>
<evidence type="ECO:0000256" key="5">
    <source>
        <dbReference type="ARBA" id="ARBA00022679"/>
    </source>
</evidence>
<dbReference type="SUPFAM" id="SSF52540">
    <property type="entry name" value="P-loop containing nucleoside triphosphate hydrolases"/>
    <property type="match status" value="1"/>
</dbReference>
<keyword evidence="7" id="KW-0418">Kinase</keyword>
<evidence type="ECO:0000256" key="1">
    <source>
        <dbReference type="ARBA" id="ARBA00004496"/>
    </source>
</evidence>
<evidence type="ECO:0000256" key="10">
    <source>
        <dbReference type="ARBA" id="ARBA00048478"/>
    </source>
</evidence>
<evidence type="ECO:0000256" key="8">
    <source>
        <dbReference type="ARBA" id="ARBA00022840"/>
    </source>
</evidence>
<keyword evidence="6" id="KW-0547">Nucleotide-binding</keyword>
<evidence type="ECO:0000256" key="4">
    <source>
        <dbReference type="ARBA" id="ARBA00022490"/>
    </source>
</evidence>
<dbReference type="CDD" id="cd02020">
    <property type="entry name" value="CMPK"/>
    <property type="match status" value="1"/>
</dbReference>
<dbReference type="InterPro" id="IPR011892">
    <property type="entry name" value="Cyt_kin_arch"/>
</dbReference>
<dbReference type="InterPro" id="IPR011994">
    <property type="entry name" value="Cytidylate_kinase_dom"/>
</dbReference>
<comment type="subcellular location">
    <subcellularLocation>
        <location evidence="1">Cytoplasm</location>
    </subcellularLocation>
</comment>
<dbReference type="GO" id="GO:0005737">
    <property type="term" value="C:cytoplasm"/>
    <property type="evidence" value="ECO:0007669"/>
    <property type="project" value="UniProtKB-SubCell"/>
</dbReference>
<organism evidence="11">
    <name type="scientific">marine sediment metagenome</name>
    <dbReference type="NCBI Taxonomy" id="412755"/>
    <lineage>
        <taxon>unclassified sequences</taxon>
        <taxon>metagenomes</taxon>
        <taxon>ecological metagenomes</taxon>
    </lineage>
</organism>
<dbReference type="GO" id="GO:0005524">
    <property type="term" value="F:ATP binding"/>
    <property type="evidence" value="ECO:0007669"/>
    <property type="project" value="UniProtKB-KW"/>
</dbReference>
<comment type="similarity">
    <text evidence="2">Belongs to the cytidylate kinase family. Type 2 subfamily.</text>
</comment>
<dbReference type="GO" id="GO:0006139">
    <property type="term" value="P:nucleobase-containing compound metabolic process"/>
    <property type="evidence" value="ECO:0007669"/>
    <property type="project" value="InterPro"/>
</dbReference>
<proteinExistence type="inferred from homology"/>
<evidence type="ECO:0000256" key="6">
    <source>
        <dbReference type="ARBA" id="ARBA00022741"/>
    </source>
</evidence>